<proteinExistence type="predicted"/>
<comment type="caution">
    <text evidence="1">The sequence shown here is derived from an EMBL/GenBank/DDBJ whole genome shotgun (WGS) entry which is preliminary data.</text>
</comment>
<gene>
    <name evidence="1" type="ORF">SADUNF_Sadunf07G0110300</name>
</gene>
<evidence type="ECO:0000313" key="1">
    <source>
        <dbReference type="EMBL" id="KAF9679153.1"/>
    </source>
</evidence>
<evidence type="ECO:0000313" key="2">
    <source>
        <dbReference type="Proteomes" id="UP000657918"/>
    </source>
</evidence>
<keyword evidence="2" id="KW-1185">Reference proteome</keyword>
<name>A0A835K131_9ROSI</name>
<organism evidence="1 2">
    <name type="scientific">Salix dunnii</name>
    <dbReference type="NCBI Taxonomy" id="1413687"/>
    <lineage>
        <taxon>Eukaryota</taxon>
        <taxon>Viridiplantae</taxon>
        <taxon>Streptophyta</taxon>
        <taxon>Embryophyta</taxon>
        <taxon>Tracheophyta</taxon>
        <taxon>Spermatophyta</taxon>
        <taxon>Magnoliopsida</taxon>
        <taxon>eudicotyledons</taxon>
        <taxon>Gunneridae</taxon>
        <taxon>Pentapetalae</taxon>
        <taxon>rosids</taxon>
        <taxon>fabids</taxon>
        <taxon>Malpighiales</taxon>
        <taxon>Salicaceae</taxon>
        <taxon>Saliceae</taxon>
        <taxon>Salix</taxon>
    </lineage>
</organism>
<dbReference type="EMBL" id="JADGMS010000007">
    <property type="protein sequence ID" value="KAF9679153.1"/>
    <property type="molecule type" value="Genomic_DNA"/>
</dbReference>
<dbReference type="Proteomes" id="UP000657918">
    <property type="component" value="Unassembled WGS sequence"/>
</dbReference>
<reference evidence="1 2" key="1">
    <citation type="submission" date="2020-10" db="EMBL/GenBank/DDBJ databases">
        <title>Plant Genome Project.</title>
        <authorList>
            <person name="Zhang R.-G."/>
        </authorList>
    </citation>
    <scope>NUCLEOTIDE SEQUENCE [LARGE SCALE GENOMIC DNA]</scope>
    <source>
        <strain evidence="1">FAFU-HL-1</strain>
        <tissue evidence="1">Leaf</tissue>
    </source>
</reference>
<protein>
    <submittedName>
        <fullName evidence="1">Uncharacterized protein</fullName>
    </submittedName>
</protein>
<accession>A0A835K131</accession>
<dbReference type="AlphaFoldDB" id="A0A835K131"/>
<sequence length="68" mass="7726">MSDARVLTEQHVWAAVIDEAKNRTFTYNNGSSRQLGFLGYADTLENSNVDGKIERHENHTMMMVLTPI</sequence>